<evidence type="ECO:0008006" key="4">
    <source>
        <dbReference type="Google" id="ProtNLM"/>
    </source>
</evidence>
<sequence length="546" mass="63864">MKQTLLSLTLLLLSSAAFAESIWLNEEMQPVAEAEATFVLDEIIETDEGYLMRVNFLSGELRFESFIDQPEVSDSTLTGDYRLYFRSGQVLQEGTRDEQGLHQGTVVTYHENGNVHWEAPYRDDQVHGLYVTYYEDGQLLREQHVEHNERHGPYKSYYPSGQQRLQNHYVNGSKEGEEKRWNDEGVLVARRHYKDGRLHGLSEQYFEDGQIKSRGEYDMRSQVGEHKSWYANGTLQSHQVFDEEGNEQIARTYYEDGSKERIKEPVDSEYGPATLTEEYNDAGQLRRRTTQSDDNRWYLRERYDVDGELVERSETLDRRRHGRSFNMRWDDGYTEAESFEGQYHGDYKEVDGEGNVLASGAYKHGTRVGEWYQNLGYRQFYEFYDDDGKLHGERRELDEDDQLVRLEHYRHGELHGEVRGYENGELTTQGEYIEGQRYGPWRIRDSYSHNTAFMEGKFASGAQVGTWRSYSEQGYLLGISQYDDEGQYHGRQIQFEENGALQAVTDYKHGVRHGEEHYYFQGTLSSVRIYQDGDVTEERAPEDLID</sequence>
<feature type="chain" id="PRO_5019512119" description="Toxin-antitoxin system YwqK family antitoxin" evidence="1">
    <location>
        <begin position="20"/>
        <end position="546"/>
    </location>
</feature>
<gene>
    <name evidence="2" type="ORF">CWE09_03710</name>
</gene>
<dbReference type="PANTHER" id="PTHR33706:SF1">
    <property type="entry name" value="TPR REPEAT PROTEIN"/>
    <property type="match status" value="1"/>
</dbReference>
<dbReference type="SUPFAM" id="SSF82185">
    <property type="entry name" value="Histone H3 K4-specific methyltransferase SET7/9 N-terminal domain"/>
    <property type="match status" value="3"/>
</dbReference>
<evidence type="ECO:0000256" key="1">
    <source>
        <dbReference type="SAM" id="SignalP"/>
    </source>
</evidence>
<dbReference type="AlphaFoldDB" id="A0A432W702"/>
<dbReference type="PANTHER" id="PTHR33706">
    <property type="entry name" value="MORN VARIANT REPEAT PROTEIN"/>
    <property type="match status" value="1"/>
</dbReference>
<feature type="signal peptide" evidence="1">
    <location>
        <begin position="1"/>
        <end position="19"/>
    </location>
</feature>
<protein>
    <recommendedName>
        <fullName evidence="4">Toxin-antitoxin system YwqK family antitoxin</fullName>
    </recommendedName>
</protein>
<dbReference type="Pfam" id="PF07661">
    <property type="entry name" value="MORN_2"/>
    <property type="match status" value="5"/>
</dbReference>
<reference evidence="2 3" key="1">
    <citation type="journal article" date="2011" name="Front. Microbiol.">
        <title>Genomic signatures of strain selection and enhancement in Bacillus atrophaeus var. globigii, a historical biowarfare simulant.</title>
        <authorList>
            <person name="Gibbons H.S."/>
            <person name="Broomall S.M."/>
            <person name="McNew L.A."/>
            <person name="Daligault H."/>
            <person name="Chapman C."/>
            <person name="Bruce D."/>
            <person name="Karavis M."/>
            <person name="Krepps M."/>
            <person name="McGregor P.A."/>
            <person name="Hong C."/>
            <person name="Park K.H."/>
            <person name="Akmal A."/>
            <person name="Feldman A."/>
            <person name="Lin J.S."/>
            <person name="Chang W.E."/>
            <person name="Higgs B.W."/>
            <person name="Demirev P."/>
            <person name="Lindquist J."/>
            <person name="Liem A."/>
            <person name="Fochler E."/>
            <person name="Read T.D."/>
            <person name="Tapia R."/>
            <person name="Johnson S."/>
            <person name="Bishop-Lilly K.A."/>
            <person name="Detter C."/>
            <person name="Han C."/>
            <person name="Sozhamannan S."/>
            <person name="Rosenzweig C.N."/>
            <person name="Skowronski E.W."/>
        </authorList>
    </citation>
    <scope>NUCLEOTIDE SEQUENCE [LARGE SCALE GENOMIC DNA]</scope>
    <source>
        <strain evidence="2 3">MLST1</strain>
    </source>
</reference>
<dbReference type="Proteomes" id="UP000288293">
    <property type="component" value="Unassembled WGS sequence"/>
</dbReference>
<dbReference type="Gene3D" id="3.90.930.1">
    <property type="match status" value="3"/>
</dbReference>
<accession>A0A432W702</accession>
<comment type="caution">
    <text evidence="2">The sequence shown here is derived from an EMBL/GenBank/DDBJ whole genome shotgun (WGS) entry which is preliminary data.</text>
</comment>
<name>A0A432W702_9GAMM</name>
<proteinExistence type="predicted"/>
<keyword evidence="1" id="KW-0732">Signal</keyword>
<keyword evidence="3" id="KW-1185">Reference proteome</keyword>
<evidence type="ECO:0000313" key="2">
    <source>
        <dbReference type="EMBL" id="RUO25847.1"/>
    </source>
</evidence>
<dbReference type="EMBL" id="PIPL01000001">
    <property type="protein sequence ID" value="RUO25847.1"/>
    <property type="molecule type" value="Genomic_DNA"/>
</dbReference>
<evidence type="ECO:0000313" key="3">
    <source>
        <dbReference type="Proteomes" id="UP000288293"/>
    </source>
</evidence>
<dbReference type="Gene3D" id="2.20.110.10">
    <property type="entry name" value="Histone H3 K4-specific methyltransferase SET7/9 N-terminal domain"/>
    <property type="match status" value="1"/>
</dbReference>
<organism evidence="2 3">
    <name type="scientific">Aliidiomarina minuta</name>
    <dbReference type="NCBI Taxonomy" id="880057"/>
    <lineage>
        <taxon>Bacteria</taxon>
        <taxon>Pseudomonadati</taxon>
        <taxon>Pseudomonadota</taxon>
        <taxon>Gammaproteobacteria</taxon>
        <taxon>Alteromonadales</taxon>
        <taxon>Idiomarinaceae</taxon>
        <taxon>Aliidiomarina</taxon>
    </lineage>
</organism>
<dbReference type="InterPro" id="IPR011652">
    <property type="entry name" value="MORN_2"/>
</dbReference>